<accession>S9SCI2</accession>
<dbReference type="InterPro" id="IPR000835">
    <property type="entry name" value="HTH_MarR-typ"/>
</dbReference>
<dbReference type="HOGENOM" id="CLU_089893_0_0_5"/>
<dbReference type="Pfam" id="PF12802">
    <property type="entry name" value="MarR_2"/>
    <property type="match status" value="1"/>
</dbReference>
<gene>
    <name evidence="2" type="ORF">ruthe_00034</name>
</gene>
<organism evidence="2 3">
    <name type="scientific">Rubellimicrobium thermophilum DSM 16684</name>
    <dbReference type="NCBI Taxonomy" id="1123069"/>
    <lineage>
        <taxon>Bacteria</taxon>
        <taxon>Pseudomonadati</taxon>
        <taxon>Pseudomonadota</taxon>
        <taxon>Alphaproteobacteria</taxon>
        <taxon>Rhodobacterales</taxon>
        <taxon>Roseobacteraceae</taxon>
        <taxon>Rubellimicrobium</taxon>
    </lineage>
</organism>
<dbReference type="PROSITE" id="PS50995">
    <property type="entry name" value="HTH_MARR_2"/>
    <property type="match status" value="1"/>
</dbReference>
<dbReference type="OrthoDB" id="582199at2"/>
<dbReference type="PANTHER" id="PTHR33164">
    <property type="entry name" value="TRANSCRIPTIONAL REGULATOR, MARR FAMILY"/>
    <property type="match status" value="1"/>
</dbReference>
<evidence type="ECO:0000259" key="1">
    <source>
        <dbReference type="PROSITE" id="PS50995"/>
    </source>
</evidence>
<dbReference type="STRING" id="1123069.ruthe_00034"/>
<dbReference type="InterPro" id="IPR039422">
    <property type="entry name" value="MarR/SlyA-like"/>
</dbReference>
<dbReference type="InterPro" id="IPR036388">
    <property type="entry name" value="WH-like_DNA-bd_sf"/>
</dbReference>
<evidence type="ECO:0000313" key="2">
    <source>
        <dbReference type="EMBL" id="EPX87830.1"/>
    </source>
</evidence>
<comment type="caution">
    <text evidence="2">The sequence shown here is derived from an EMBL/GenBank/DDBJ whole genome shotgun (WGS) entry which is preliminary data.</text>
</comment>
<dbReference type="Proteomes" id="UP000015346">
    <property type="component" value="Unassembled WGS sequence"/>
</dbReference>
<dbReference type="InterPro" id="IPR036390">
    <property type="entry name" value="WH_DNA-bd_sf"/>
</dbReference>
<dbReference type="PANTHER" id="PTHR33164:SF43">
    <property type="entry name" value="HTH-TYPE TRANSCRIPTIONAL REPRESSOR YETL"/>
    <property type="match status" value="1"/>
</dbReference>
<dbReference type="SUPFAM" id="SSF46785">
    <property type="entry name" value="Winged helix' DNA-binding domain"/>
    <property type="match status" value="1"/>
</dbReference>
<protein>
    <submittedName>
        <fullName evidence="2">Transcriptional regulator</fullName>
    </submittedName>
</protein>
<dbReference type="AlphaFoldDB" id="S9SCI2"/>
<reference evidence="2 3" key="1">
    <citation type="journal article" date="2013" name="Stand. Genomic Sci.">
        <title>Genome sequence of the reddish-pigmented Rubellimicrobium thermophilum type strain (DSM 16684(T)), a member of the Roseobacter clade.</title>
        <authorList>
            <person name="Fiebig A."/>
            <person name="Riedel T."/>
            <person name="Gronow S."/>
            <person name="Petersen J."/>
            <person name="Klenk H.P."/>
            <person name="Goker M."/>
        </authorList>
    </citation>
    <scope>NUCLEOTIDE SEQUENCE [LARGE SCALE GENOMIC DNA]</scope>
    <source>
        <strain evidence="2 3">DSM 16684</strain>
    </source>
</reference>
<sequence>MSADRSARQIATALSRLSLFLRSAGWQAARAAGLTPTQAEILTHLARRGPARGAELAAALGVTAATLSDSAAALVAKGLAERRPDPADARATLLRPTGEGAALAGAMPEAPAVLLEALAGLPQADRAGLARGLMLTIAALQTARAIPVQRICATCRYFRPHVHSDAEAPHHCDFVDAAFGDAALRLDCGDHEAAPAERAAASLRRLRDAA</sequence>
<dbReference type="GO" id="GO:0003700">
    <property type="term" value="F:DNA-binding transcription factor activity"/>
    <property type="evidence" value="ECO:0007669"/>
    <property type="project" value="InterPro"/>
</dbReference>
<dbReference type="RefSeq" id="WP_021096183.1">
    <property type="nucleotide sequence ID" value="NZ_KE557318.1"/>
</dbReference>
<dbReference type="SMART" id="SM00347">
    <property type="entry name" value="HTH_MARR"/>
    <property type="match status" value="1"/>
</dbReference>
<name>S9SCI2_9RHOB</name>
<proteinExistence type="predicted"/>
<evidence type="ECO:0000313" key="3">
    <source>
        <dbReference type="Proteomes" id="UP000015346"/>
    </source>
</evidence>
<dbReference type="EMBL" id="AOLV01000001">
    <property type="protein sequence ID" value="EPX87830.1"/>
    <property type="molecule type" value="Genomic_DNA"/>
</dbReference>
<dbReference type="GO" id="GO:0006950">
    <property type="term" value="P:response to stress"/>
    <property type="evidence" value="ECO:0007669"/>
    <property type="project" value="TreeGrafter"/>
</dbReference>
<feature type="domain" description="HTH marR-type" evidence="1">
    <location>
        <begin position="7"/>
        <end position="139"/>
    </location>
</feature>
<dbReference type="Gene3D" id="1.10.10.10">
    <property type="entry name" value="Winged helix-like DNA-binding domain superfamily/Winged helix DNA-binding domain"/>
    <property type="match status" value="1"/>
</dbReference>
<keyword evidence="3" id="KW-1185">Reference proteome</keyword>